<reference evidence="3 4" key="1">
    <citation type="submission" date="2021-03" db="EMBL/GenBank/DDBJ databases">
        <title>Genomic Encyclopedia of Type Strains, Phase IV (KMG-IV): sequencing the most valuable type-strain genomes for metagenomic binning, comparative biology and taxonomic classification.</title>
        <authorList>
            <person name="Goeker M."/>
        </authorList>
    </citation>
    <scope>NUCLEOTIDE SEQUENCE [LARGE SCALE GENOMIC DNA]</scope>
    <source>
        <strain evidence="3 4">DSM 26806</strain>
    </source>
</reference>
<accession>A0ABS4JJA3</accession>
<feature type="domain" description="SLH" evidence="2">
    <location>
        <begin position="1204"/>
        <end position="1267"/>
    </location>
</feature>
<organism evidence="3 4">
    <name type="scientific">Paenibacillus shirakamiensis</name>
    <dbReference type="NCBI Taxonomy" id="1265935"/>
    <lineage>
        <taxon>Bacteria</taxon>
        <taxon>Bacillati</taxon>
        <taxon>Bacillota</taxon>
        <taxon>Bacilli</taxon>
        <taxon>Bacillales</taxon>
        <taxon>Paenibacillaceae</taxon>
        <taxon>Paenibacillus</taxon>
    </lineage>
</organism>
<dbReference type="InterPro" id="IPR014755">
    <property type="entry name" value="Cu-Rt/internalin_Ig-like"/>
</dbReference>
<dbReference type="InterPro" id="IPR051465">
    <property type="entry name" value="Cell_Envelope_Struct_Comp"/>
</dbReference>
<protein>
    <submittedName>
        <fullName evidence="3">Repeat protein (TIGR02059 family)</fullName>
    </submittedName>
</protein>
<keyword evidence="1" id="KW-0732">Signal</keyword>
<comment type="caution">
    <text evidence="3">The sequence shown here is derived from an EMBL/GenBank/DDBJ whole genome shotgun (WGS) entry which is preliminary data.</text>
</comment>
<evidence type="ECO:0000313" key="3">
    <source>
        <dbReference type="EMBL" id="MBP2001789.1"/>
    </source>
</evidence>
<dbReference type="InterPro" id="IPR001119">
    <property type="entry name" value="SLH_dom"/>
</dbReference>
<dbReference type="Gene3D" id="2.60.40.3710">
    <property type="match status" value="1"/>
</dbReference>
<dbReference type="NCBIfam" id="TIGR02059">
    <property type="entry name" value="swm_rep_I"/>
    <property type="match status" value="4"/>
</dbReference>
<evidence type="ECO:0000313" key="4">
    <source>
        <dbReference type="Proteomes" id="UP001519288"/>
    </source>
</evidence>
<dbReference type="Gene3D" id="2.60.40.1220">
    <property type="match status" value="1"/>
</dbReference>
<gene>
    <name evidence="3" type="ORF">J2Z69_002845</name>
</gene>
<dbReference type="PANTHER" id="PTHR43308:SF5">
    <property type="entry name" value="S-LAYER PROTEIN _ PEPTIDOGLYCAN ENDO-BETA-N-ACETYLGLUCOSAMINIDASE"/>
    <property type="match status" value="1"/>
</dbReference>
<dbReference type="Pfam" id="PF13753">
    <property type="entry name" value="SWM_repeat"/>
    <property type="match status" value="4"/>
</dbReference>
<dbReference type="RefSeq" id="WP_209863768.1">
    <property type="nucleotide sequence ID" value="NZ_JAGGLD010000005.1"/>
</dbReference>
<dbReference type="PROSITE" id="PS51272">
    <property type="entry name" value="SLH"/>
    <property type="match status" value="3"/>
</dbReference>
<dbReference type="Proteomes" id="UP001519288">
    <property type="component" value="Unassembled WGS sequence"/>
</dbReference>
<keyword evidence="4" id="KW-1185">Reference proteome</keyword>
<dbReference type="InterPro" id="IPR028059">
    <property type="entry name" value="SWM_rpt"/>
</dbReference>
<evidence type="ECO:0000256" key="1">
    <source>
        <dbReference type="ARBA" id="ARBA00022729"/>
    </source>
</evidence>
<evidence type="ECO:0000259" key="2">
    <source>
        <dbReference type="PROSITE" id="PS51272"/>
    </source>
</evidence>
<dbReference type="InterPro" id="IPR011801">
    <property type="entry name" value="Swm_rep_I_cyn"/>
</dbReference>
<dbReference type="EMBL" id="JAGGLD010000005">
    <property type="protein sequence ID" value="MBP2001789.1"/>
    <property type="molecule type" value="Genomic_DNA"/>
</dbReference>
<name>A0ABS4JJA3_9BACL</name>
<dbReference type="InterPro" id="IPR032812">
    <property type="entry name" value="SbsA_Ig"/>
</dbReference>
<feature type="domain" description="SLH" evidence="2">
    <location>
        <begin position="1272"/>
        <end position="1331"/>
    </location>
</feature>
<dbReference type="Pfam" id="PF00395">
    <property type="entry name" value="SLH"/>
    <property type="match status" value="3"/>
</dbReference>
<dbReference type="Pfam" id="PF13205">
    <property type="entry name" value="Big_5"/>
    <property type="match status" value="4"/>
</dbReference>
<proteinExistence type="predicted"/>
<feature type="domain" description="SLH" evidence="2">
    <location>
        <begin position="1143"/>
        <end position="1202"/>
    </location>
</feature>
<sequence>MRKKLALWISIIMVLNVLLSVSVGAVAGANGPSITSNIPTADAKGIVADNVQLQLDFDNPVKLGNGTIRFTKIDASGQVMPASPVEIQVATSPALDYRRTFIFNAVSLEEQTKYRVIVPSGTFTDENNVDSALKEWEFTTKAAASKAPEISTIVPNPNSVLTSYGTTPFSITFDKKVTKGQNGSIYVKKFSNNASITIPLSSISVSSSNTVSFDVSGLEQGESYYVLIDAGIVQDEDNQAFSGFSTTSVWNFSVAGAALPSLSNPALTPSNSANNVAVGSSLKLTFNRPVYPNSGAISIQQGTSSQSSIPVTSAAVTGGGTREITITPTTAFTAGAQYTVNVPANAFRDSGGTMSSAISNWTFSTMSASSTPLTVVSKSPTDQSGSVSIATTPIVTFNRNIVLSSGNNQAANGTEGITLRKAGTTILPSAVIRANGTSLSITPSSPLDLGATYYVDITAGAIKDTNGIGFNGLSGAASWSFATGAADTTSPIIQTSQLYNNTTIRLQYNETLDNTNNILNSTFSVLVNGENRQVSSTYISGDSVYVVLETGVAVGQNVRISYTANSLRPIQDLYRNVAASFSAREVSNGIDSALPKPQDGYVSGSTLILTFKDSLKSVSTYAASQFTVTSDGYSKSVSSISQSGNTVYLYLSSSVGDGEVVKVSYNPSSYPIQDYRGQNISAFSDFFVRNTYDTKAPLFSSAVGSGNKVVLTYNEALKTTALPMKNQFSILVNNMPVYVTALGITGNQVTLTLASSYTQDQKVTVSYVPSSGGISDLNGNLAGYINLENVSFSSTAGQVIRTATVKGDTVTLNFNGTLRYAQGSIPYNLFYVNADNQNKGVVSATLEGSTITLKLSSPVTSSQIVDVSYMQGTTPIYDTQGNPIAGFSRLAVQNIADGSSGTSGLPSYLSLLSTTDFGKSSYLLSVNTASKTTDRSRYGQSINKYTLDSAKITEAYNYLATSAQDRTLGFEVPSAEKAAEVAVPLQSLLDAYNRGGNPSFVVRHGDTLYEIPLGKISYTDMARLLGVSTFSSSYLIVQLERVPSSSMSTTISAIGASSVGVEEPVDIYISATSATSQGTQAVTLSGKLMVRTSKSVPSTQTSLIKYQINAHTGSFLPSKMGRSGNYTIFTSLTMGNLIAGPATGITFFSDIGSHWARNDMIELATKMIIEGRSQYAYQPNQNMTRAEFAVAIARGLGLTPESTSVSRFRDVPTASSAMGYIGAAAKAGIITGNTDGTFQPSHPITREQMAIMMVRALNAVGSPITLNTTPAQTLKGFKDGKKITSQDLVAKAYQEGIIQGTSTTTFDPKGNATRAQAAVMLKRVLSKLGYL</sequence>
<dbReference type="PANTHER" id="PTHR43308">
    <property type="entry name" value="OUTER MEMBRANE PROTEIN ALPHA-RELATED"/>
    <property type="match status" value="1"/>
</dbReference>